<gene>
    <name evidence="3" type="ordered locus">Psesu_0967</name>
</gene>
<dbReference type="OrthoDB" id="9804721at2"/>
<dbReference type="HOGENOM" id="CLU_049301_2_1_6"/>
<comment type="similarity">
    <text evidence="1">Belongs to the universal stress protein A family.</text>
</comment>
<reference evidence="3 4" key="1">
    <citation type="submission" date="2011-01" db="EMBL/GenBank/DDBJ databases">
        <title>Complete sequence of Pseudoxanthomonas suwonensis 11-1.</title>
        <authorList>
            <consortium name="US DOE Joint Genome Institute"/>
            <person name="Lucas S."/>
            <person name="Copeland A."/>
            <person name="Lapidus A."/>
            <person name="Cheng J.-F."/>
            <person name="Goodwin L."/>
            <person name="Pitluck S."/>
            <person name="Teshima H."/>
            <person name="Detter J.C."/>
            <person name="Han C."/>
            <person name="Tapia R."/>
            <person name="Land M."/>
            <person name="Hauser L."/>
            <person name="Kyrpides N."/>
            <person name="Ivanova N."/>
            <person name="Ovchinnikova G."/>
            <person name="Siebers A.K."/>
            <person name="Allgaier M."/>
            <person name="Thelen M.P."/>
            <person name="Hugenholtz P."/>
            <person name="Gladden J."/>
            <person name="Woyke T."/>
        </authorList>
    </citation>
    <scope>NUCLEOTIDE SEQUENCE [LARGE SCALE GENOMIC DNA]</scope>
    <source>
        <strain evidence="4">11-1</strain>
    </source>
</reference>
<name>E6WR73_PSEUU</name>
<dbReference type="RefSeq" id="WP_013534648.1">
    <property type="nucleotide sequence ID" value="NC_014924.1"/>
</dbReference>
<dbReference type="Pfam" id="PF00582">
    <property type="entry name" value="Usp"/>
    <property type="match status" value="2"/>
</dbReference>
<organism evidence="3 4">
    <name type="scientific">Pseudoxanthomonas suwonensis (strain 11-1)</name>
    <dbReference type="NCBI Taxonomy" id="743721"/>
    <lineage>
        <taxon>Bacteria</taxon>
        <taxon>Pseudomonadati</taxon>
        <taxon>Pseudomonadota</taxon>
        <taxon>Gammaproteobacteria</taxon>
        <taxon>Lysobacterales</taxon>
        <taxon>Lysobacteraceae</taxon>
        <taxon>Pseudoxanthomonas</taxon>
    </lineage>
</organism>
<evidence type="ECO:0000256" key="1">
    <source>
        <dbReference type="ARBA" id="ARBA00008791"/>
    </source>
</evidence>
<dbReference type="InterPro" id="IPR006016">
    <property type="entry name" value="UspA"/>
</dbReference>
<keyword evidence="4" id="KW-1185">Reference proteome</keyword>
<dbReference type="KEGG" id="psu:Psesu_0967"/>
<proteinExistence type="inferred from homology"/>
<evidence type="ECO:0000259" key="2">
    <source>
        <dbReference type="Pfam" id="PF00582"/>
    </source>
</evidence>
<dbReference type="eggNOG" id="COG0589">
    <property type="taxonomic scope" value="Bacteria"/>
</dbReference>
<dbReference type="InterPro" id="IPR014729">
    <property type="entry name" value="Rossmann-like_a/b/a_fold"/>
</dbReference>
<dbReference type="PANTHER" id="PTHR46268:SF6">
    <property type="entry name" value="UNIVERSAL STRESS PROTEIN UP12"/>
    <property type="match status" value="1"/>
</dbReference>
<accession>E6WR73</accession>
<dbReference type="CDD" id="cd00293">
    <property type="entry name" value="USP-like"/>
    <property type="match status" value="2"/>
</dbReference>
<evidence type="ECO:0000313" key="3">
    <source>
        <dbReference type="EMBL" id="ADV26818.1"/>
    </source>
</evidence>
<dbReference type="PRINTS" id="PR01438">
    <property type="entry name" value="UNVRSLSTRESS"/>
</dbReference>
<feature type="domain" description="UspA" evidence="2">
    <location>
        <begin position="155"/>
        <end position="292"/>
    </location>
</feature>
<dbReference type="Gene3D" id="3.40.50.620">
    <property type="entry name" value="HUPs"/>
    <property type="match status" value="2"/>
</dbReference>
<dbReference type="AlphaFoldDB" id="E6WR73"/>
<dbReference type="Proteomes" id="UP000008632">
    <property type="component" value="Chromosome"/>
</dbReference>
<dbReference type="EMBL" id="CP002446">
    <property type="protein sequence ID" value="ADV26818.1"/>
    <property type="molecule type" value="Genomic_DNA"/>
</dbReference>
<feature type="domain" description="UspA" evidence="2">
    <location>
        <begin position="9"/>
        <end position="148"/>
    </location>
</feature>
<dbReference type="SUPFAM" id="SSF52402">
    <property type="entry name" value="Adenine nucleotide alpha hydrolases-like"/>
    <property type="match status" value="2"/>
</dbReference>
<sequence length="299" mass="32135">MSDAHARPRSILLASDLDARSDRALDRAVQLARAWDARLVVANVVDENAVEAHGMLVRDPPAWYRGSDPVDEARKLLQAEAGIRGVEIDLRVLEGGRVADRLLDLAREEDCGLIVTGVARYETLGRLVLGSTVDQLARRSPVPVLVVRRRVHGPYQRMVVTSDWSESSKSAFRTATGMFPEAAIGVLHGYDVPMAGLADTGRDALLAAARDAALAEGQAFIAACEPPGGASAVGMVVERCDPALLLRLYASQYPVDLAVVSSHGRSAVFDVLLGHVAQRLVDESPVDTLVVRDLHAQAR</sequence>
<dbReference type="PANTHER" id="PTHR46268">
    <property type="entry name" value="STRESS RESPONSE PROTEIN NHAX"/>
    <property type="match status" value="1"/>
</dbReference>
<dbReference type="STRING" id="743721.Psesu_0967"/>
<protein>
    <submittedName>
        <fullName evidence="3">UspA domain-containing protein</fullName>
    </submittedName>
</protein>
<dbReference type="InterPro" id="IPR006015">
    <property type="entry name" value="Universal_stress_UspA"/>
</dbReference>
<evidence type="ECO:0000313" key="4">
    <source>
        <dbReference type="Proteomes" id="UP000008632"/>
    </source>
</evidence>